<dbReference type="HOGENOM" id="CLU_3169597_0_0_9"/>
<dbReference type="KEGG" id="lrm:LRC_04640"/>
<dbReference type="EMBL" id="CP003032">
    <property type="protein sequence ID" value="AEN77775.1"/>
    <property type="molecule type" value="Genomic_DNA"/>
</dbReference>
<dbReference type="Proteomes" id="UP000001279">
    <property type="component" value="Chromosome"/>
</dbReference>
<evidence type="ECO:0000313" key="1">
    <source>
        <dbReference type="EMBL" id="AEN77775.1"/>
    </source>
</evidence>
<name>G2SLS8_LIGR2</name>
<protein>
    <submittedName>
        <fullName evidence="1">Uncharacterized protein</fullName>
    </submittedName>
</protein>
<organism evidence="1 2">
    <name type="scientific">Ligilactobacillus ruminis (strain ATCC 27782 / RF3)</name>
    <name type="common">Lactobacillus ruminis</name>
    <dbReference type="NCBI Taxonomy" id="1069534"/>
    <lineage>
        <taxon>Bacteria</taxon>
        <taxon>Bacillati</taxon>
        <taxon>Bacillota</taxon>
        <taxon>Bacilli</taxon>
        <taxon>Lactobacillales</taxon>
        <taxon>Lactobacillaceae</taxon>
        <taxon>Ligilactobacillus</taxon>
    </lineage>
</organism>
<accession>G2SLS8</accession>
<proteinExistence type="predicted"/>
<sequence length="47" mass="5532">MVTHISFSMKMPRLLRKRLKQRSFRLSKKFSQENVSHLNSLVLAISS</sequence>
<keyword evidence="2" id="KW-1185">Reference proteome</keyword>
<dbReference type="AlphaFoldDB" id="G2SLS8"/>
<evidence type="ECO:0000313" key="2">
    <source>
        <dbReference type="Proteomes" id="UP000001279"/>
    </source>
</evidence>
<reference evidence="1 2" key="1">
    <citation type="journal article" date="2011" name="Microb. Cell Fact.">
        <title>Genome sequences and comparative genomics of two Lactobacillus ruminis strains from the bovine and human intestinal tracts.</title>
        <authorList>
            <person name="Forde B.M."/>
            <person name="Neville B.A."/>
            <person name="O'Donnell M.M."/>
            <person name="Riboulet-Bisson E."/>
            <person name="Claesson M.J."/>
            <person name="Coghlan A."/>
            <person name="Ross R.P."/>
            <person name="O'Toole P.W."/>
        </authorList>
    </citation>
    <scope>NUCLEOTIDE SEQUENCE [LARGE SCALE GENOMIC DNA]</scope>
    <source>
        <strain evidence="2">ATCC 27782 / RF3</strain>
    </source>
</reference>
<gene>
    <name evidence="1" type="ordered locus">LRC_04640</name>
</gene>